<reference evidence="5 6" key="1">
    <citation type="submission" date="2016-05" db="EMBL/GenBank/DDBJ databases">
        <title>Niabella ginsenosidivorans BS26 whole genome sequencing.</title>
        <authorList>
            <person name="Im W.T."/>
            <person name="Siddiqi M.Z."/>
        </authorList>
    </citation>
    <scope>NUCLEOTIDE SEQUENCE [LARGE SCALE GENOMIC DNA]</scope>
    <source>
        <strain evidence="5 6">BS26</strain>
    </source>
</reference>
<feature type="chain" id="PRO_5008389778" evidence="3">
    <location>
        <begin position="24"/>
        <end position="560"/>
    </location>
</feature>
<dbReference type="GO" id="GO:0016746">
    <property type="term" value="F:acyltransferase activity"/>
    <property type="evidence" value="ECO:0007669"/>
    <property type="project" value="UniProtKB-KW"/>
</dbReference>
<dbReference type="InterPro" id="IPR036059">
    <property type="entry name" value="TldD/PmbA_sf"/>
</dbReference>
<keyword evidence="5" id="KW-0012">Acyltransferase</keyword>
<dbReference type="RefSeq" id="WP_067754878.1">
    <property type="nucleotide sequence ID" value="NZ_CP015772.1"/>
</dbReference>
<keyword evidence="6" id="KW-1185">Reference proteome</keyword>
<dbReference type="GO" id="GO:0008237">
    <property type="term" value="F:metallopeptidase activity"/>
    <property type="evidence" value="ECO:0007669"/>
    <property type="project" value="InterPro"/>
</dbReference>
<evidence type="ECO:0000256" key="1">
    <source>
        <dbReference type="ARBA" id="ARBA00005836"/>
    </source>
</evidence>
<dbReference type="PANTHER" id="PTHR30624:SF0">
    <property type="entry name" value="METALLOPROTEASE SLR0863"/>
    <property type="match status" value="1"/>
</dbReference>
<dbReference type="OrthoDB" id="9788526at2"/>
<accession>A0A1A9I381</accession>
<evidence type="ECO:0000259" key="4">
    <source>
        <dbReference type="Pfam" id="PF19289"/>
    </source>
</evidence>
<sequence length="560" mass="62004">MTRCLRLWITLSCLTFFSPSVSGQDLLMNVLTKELNREFKQLKAADSRLYYMSYRVEDILVYNIRTSFGAVSGIDSAHYRIFTPSVRLGSYQLDNTHNISFGQTAAALPVTDNGDLLTLAIWKSTDNSYKSSAQAYEQILTSKKVNVAEEDTAADFSPANKSVYYDPPVDYDRLRPDMHMLTGNLAAYSAALKSNPDLLAGIAMLEFKITRKYFTDTKGSAIIENGTSTWQSVYSYTKAQDGMELPLFRMYFAWNPEGLPSPDSVLKDVHTMSAKLTALRSAPIADPYVGPAILSGRAAGVFFHEIFGHRLEGKRMKSDQDGQTFKNKIGTQVLPSFLSITMDPTIKKLDNTQVDGFYRYDDEGVQAQKTNVVQDGILKTFLMTRTPINGVSGSNGHARTAAGGIPESRQSNLIVSAGITRSPDALKQLLRDEAKKQGREYGYYFEDVQGGFTNIGRTTPNAFNVMPIEVYKVFTDGRPDQLVRGVDLIGTPLSMFRRIIAAGNTRQTFNGMCGSNSGWVPVSASSPAIFVDAIETQKKNKSTDRLPVLPRPDLDKEPAR</sequence>
<feature type="signal peptide" evidence="3">
    <location>
        <begin position="1"/>
        <end position="23"/>
    </location>
</feature>
<dbReference type="AlphaFoldDB" id="A0A1A9I381"/>
<feature type="region of interest" description="Disordered" evidence="2">
    <location>
        <begin position="538"/>
        <end position="560"/>
    </location>
</feature>
<dbReference type="EMBL" id="CP015772">
    <property type="protein sequence ID" value="ANH81142.1"/>
    <property type="molecule type" value="Genomic_DNA"/>
</dbReference>
<proteinExistence type="inferred from homology"/>
<dbReference type="InterPro" id="IPR051463">
    <property type="entry name" value="Peptidase_U62_metallo"/>
</dbReference>
<name>A0A1A9I381_9BACT</name>
<dbReference type="SUPFAM" id="SSF111283">
    <property type="entry name" value="Putative modulator of DNA gyrase, PmbA/TldD"/>
    <property type="match status" value="1"/>
</dbReference>
<keyword evidence="5" id="KW-0808">Transferase</keyword>
<evidence type="ECO:0000313" key="6">
    <source>
        <dbReference type="Proteomes" id="UP000077667"/>
    </source>
</evidence>
<keyword evidence="3" id="KW-0732">Signal</keyword>
<organism evidence="5 6">
    <name type="scientific">Niabella ginsenosidivorans</name>
    <dbReference type="NCBI Taxonomy" id="1176587"/>
    <lineage>
        <taxon>Bacteria</taxon>
        <taxon>Pseudomonadati</taxon>
        <taxon>Bacteroidota</taxon>
        <taxon>Chitinophagia</taxon>
        <taxon>Chitinophagales</taxon>
        <taxon>Chitinophagaceae</taxon>
        <taxon>Niabella</taxon>
    </lineage>
</organism>
<evidence type="ECO:0000256" key="2">
    <source>
        <dbReference type="SAM" id="MobiDB-lite"/>
    </source>
</evidence>
<evidence type="ECO:0000313" key="5">
    <source>
        <dbReference type="EMBL" id="ANH81142.1"/>
    </source>
</evidence>
<dbReference type="GO" id="GO:0005829">
    <property type="term" value="C:cytosol"/>
    <property type="evidence" value="ECO:0007669"/>
    <property type="project" value="TreeGrafter"/>
</dbReference>
<dbReference type="KEGG" id="nia:A8C56_09270"/>
<comment type="similarity">
    <text evidence="1">Belongs to the peptidase U62 family.</text>
</comment>
<protein>
    <submittedName>
        <fullName evidence="5">Acyl-phosphate glycerol 3-phosphate acyltransferase</fullName>
    </submittedName>
</protein>
<dbReference type="Pfam" id="PF19289">
    <property type="entry name" value="PmbA_TldD_3rd"/>
    <property type="match status" value="1"/>
</dbReference>
<dbReference type="Proteomes" id="UP000077667">
    <property type="component" value="Chromosome"/>
</dbReference>
<dbReference type="GO" id="GO:0006508">
    <property type="term" value="P:proteolysis"/>
    <property type="evidence" value="ECO:0007669"/>
    <property type="project" value="InterPro"/>
</dbReference>
<dbReference type="PANTHER" id="PTHR30624">
    <property type="entry name" value="UNCHARACTERIZED PROTEIN TLDD AND PMBA"/>
    <property type="match status" value="1"/>
</dbReference>
<evidence type="ECO:0000256" key="3">
    <source>
        <dbReference type="SAM" id="SignalP"/>
    </source>
</evidence>
<gene>
    <name evidence="5" type="ORF">A8C56_09270</name>
</gene>
<feature type="domain" description="Metalloprotease TldD/E C-terminal" evidence="4">
    <location>
        <begin position="291"/>
        <end position="535"/>
    </location>
</feature>
<dbReference type="InterPro" id="IPR045569">
    <property type="entry name" value="Metalloprtase-TldD/E_C"/>
</dbReference>